<dbReference type="EMBL" id="WSZK01000015">
    <property type="protein sequence ID" value="MWG34820.1"/>
    <property type="molecule type" value="Genomic_DNA"/>
</dbReference>
<sequence length="452" mass="48521">MPGLNVEGGSRRTNYYFCREVVDQFGDAQTPADPDWTLYGKVENSFEPETEATHSERTGIGNVDPVDKRRNQESHEVTLSYDLERFPVDGTGDPLDPIADGMLRDIDNRLLNTHSLLAVEQLSGIIATNTVHAKYFADARGRTHPSGDAPTATALSTRKYDYAYGGRPTEPSISVDPGEDAVATAELQYTFDKRRKYQIDQPDATTYLAIRSTDASDTGVTVTVEAIDGQTVEDITLDGTDATTSVVTTSQYDSLAVVAPASELEGTLEVYADESVDQTGEPGQLLTVVPGKSDYDGIEGDEGVPPLGAGSFDDGSSLGQPQLVLGSKLQWFGDPAAERVQSTTLTVSNEVEEENTTDGLAMSHHEDGRNVQAESTVFGETQTNDKLSDHLQGAEGELVIPLTGGDIALPRAYISSGGNATKEENQAYMTTDLTFTGLQQSDGSAALEFRPN</sequence>
<feature type="region of interest" description="Disordered" evidence="1">
    <location>
        <begin position="47"/>
        <end position="73"/>
    </location>
</feature>
<dbReference type="Proteomes" id="UP000451471">
    <property type="component" value="Unassembled WGS sequence"/>
</dbReference>
<dbReference type="RefSeq" id="WP_158204458.1">
    <property type="nucleotide sequence ID" value="NZ_WSZK01000015.1"/>
</dbReference>
<accession>A0A6B0GJP2</accession>
<evidence type="ECO:0000313" key="3">
    <source>
        <dbReference type="Proteomes" id="UP000451471"/>
    </source>
</evidence>
<evidence type="ECO:0000313" key="2">
    <source>
        <dbReference type="EMBL" id="MWG34820.1"/>
    </source>
</evidence>
<reference evidence="2 3" key="1">
    <citation type="submission" date="2019-12" db="EMBL/GenBank/DDBJ databases">
        <title>Halocatena pleomorpha gen. nov. sp. nov., an extremely halophilic archaeon of family Halobacteriaceae isolated from saltpan soil.</title>
        <authorList>
            <person name="Pal Y."/>
            <person name="Verma A."/>
            <person name="Krishnamurthi S."/>
            <person name="Kumar P."/>
        </authorList>
    </citation>
    <scope>NUCLEOTIDE SEQUENCE [LARGE SCALE GENOMIC DNA]</scope>
    <source>
        <strain evidence="2 3">JCM 16495</strain>
    </source>
</reference>
<organism evidence="2 3">
    <name type="scientific">Halomarina oriensis</name>
    <dbReference type="NCBI Taxonomy" id="671145"/>
    <lineage>
        <taxon>Archaea</taxon>
        <taxon>Methanobacteriati</taxon>
        <taxon>Methanobacteriota</taxon>
        <taxon>Stenosarchaea group</taxon>
        <taxon>Halobacteria</taxon>
        <taxon>Halobacteriales</taxon>
        <taxon>Natronomonadaceae</taxon>
        <taxon>Halomarina</taxon>
    </lineage>
</organism>
<comment type="caution">
    <text evidence="2">The sequence shown here is derived from an EMBL/GenBank/DDBJ whole genome shotgun (WGS) entry which is preliminary data.</text>
</comment>
<name>A0A6B0GJP2_9EURY</name>
<dbReference type="AlphaFoldDB" id="A0A6B0GJP2"/>
<keyword evidence="3" id="KW-1185">Reference proteome</keyword>
<gene>
    <name evidence="2" type="ORF">GQS65_10000</name>
</gene>
<dbReference type="OrthoDB" id="201896at2157"/>
<proteinExistence type="predicted"/>
<evidence type="ECO:0000256" key="1">
    <source>
        <dbReference type="SAM" id="MobiDB-lite"/>
    </source>
</evidence>
<protein>
    <submittedName>
        <fullName evidence="2">Uncharacterized protein</fullName>
    </submittedName>
</protein>